<organism evidence="3">
    <name type="scientific">bioreactor metagenome</name>
    <dbReference type="NCBI Taxonomy" id="1076179"/>
    <lineage>
        <taxon>unclassified sequences</taxon>
        <taxon>metagenomes</taxon>
        <taxon>ecological metagenomes</taxon>
    </lineage>
</organism>
<dbReference type="Pfam" id="PF05066">
    <property type="entry name" value="HARE-HTH"/>
    <property type="match status" value="1"/>
</dbReference>
<comment type="caution">
    <text evidence="3">The sequence shown here is derived from an EMBL/GenBank/DDBJ whole genome shotgun (WGS) entry which is preliminary data.</text>
</comment>
<name>A0A644Y8K6_9ZZZZ</name>
<protein>
    <recommendedName>
        <fullName evidence="2">HTH HARE-type domain-containing protein</fullName>
    </recommendedName>
</protein>
<evidence type="ECO:0000259" key="2">
    <source>
        <dbReference type="PROSITE" id="PS51913"/>
    </source>
</evidence>
<feature type="domain" description="HTH HARE-type" evidence="2">
    <location>
        <begin position="62"/>
        <end position="136"/>
    </location>
</feature>
<dbReference type="GO" id="GO:0006355">
    <property type="term" value="P:regulation of DNA-templated transcription"/>
    <property type="evidence" value="ECO:0007669"/>
    <property type="project" value="InterPro"/>
</dbReference>
<keyword evidence="1" id="KW-0804">Transcription</keyword>
<dbReference type="InterPro" id="IPR007759">
    <property type="entry name" value="Asxl_HARE-HTH"/>
</dbReference>
<accession>A0A644Y8K6</accession>
<evidence type="ECO:0000256" key="1">
    <source>
        <dbReference type="ARBA" id="ARBA00023163"/>
    </source>
</evidence>
<evidence type="ECO:0000313" key="3">
    <source>
        <dbReference type="EMBL" id="MPM24896.1"/>
    </source>
</evidence>
<sequence length="136" mass="15022">MAIGNIAVGTKAIARVGRNAIEVEVIAQADDGAYRVRNKAGKEFTARRIEAIPKTEMPVKPLSLMNAAVEVLRQSEQPLNTREIVAQAVASRLWTPTGAKTPKQTLYGAIFREIATKERPRIVKAEQKGKFVLNRR</sequence>
<dbReference type="EMBL" id="VSSQ01004368">
    <property type="protein sequence ID" value="MPM24896.1"/>
    <property type="molecule type" value="Genomic_DNA"/>
</dbReference>
<gene>
    <name evidence="3" type="ORF">SDC9_71384</name>
</gene>
<dbReference type="AlphaFoldDB" id="A0A644Y8K6"/>
<dbReference type="PROSITE" id="PS51913">
    <property type="entry name" value="HTH_HARE"/>
    <property type="match status" value="1"/>
</dbReference>
<reference evidence="3" key="1">
    <citation type="submission" date="2019-08" db="EMBL/GenBank/DDBJ databases">
        <authorList>
            <person name="Kucharzyk K."/>
            <person name="Murdoch R.W."/>
            <person name="Higgins S."/>
            <person name="Loffler F."/>
        </authorList>
    </citation>
    <scope>NUCLEOTIDE SEQUENCE</scope>
</reference>
<proteinExistence type="predicted"/>